<evidence type="ECO:0000256" key="1">
    <source>
        <dbReference type="ARBA" id="ARBA00004651"/>
    </source>
</evidence>
<accession>A0A841YHA4</accession>
<dbReference type="PIRSF" id="PIRSF006060">
    <property type="entry name" value="AA_transporter"/>
    <property type="match status" value="1"/>
</dbReference>
<dbReference type="RefSeq" id="WP_007546904.1">
    <property type="nucleotide sequence ID" value="NZ_JAARPY010000015.1"/>
</dbReference>
<feature type="transmembrane region" description="Helical" evidence="6">
    <location>
        <begin position="440"/>
        <end position="460"/>
    </location>
</feature>
<keyword evidence="5 6" id="KW-0472">Membrane</keyword>
<dbReference type="Gene3D" id="1.20.1740.10">
    <property type="entry name" value="Amino acid/polyamine transporter I"/>
    <property type="match status" value="1"/>
</dbReference>
<keyword evidence="2" id="KW-1003">Cell membrane</keyword>
<dbReference type="GO" id="GO:0022857">
    <property type="term" value="F:transmembrane transporter activity"/>
    <property type="evidence" value="ECO:0007669"/>
    <property type="project" value="InterPro"/>
</dbReference>
<dbReference type="PANTHER" id="PTHR42770:SF14">
    <property type="entry name" value="ARGININE_ORNITHINE ANTIPORTER-RELATED"/>
    <property type="match status" value="1"/>
</dbReference>
<protein>
    <submittedName>
        <fullName evidence="7">Amino acid permease</fullName>
    </submittedName>
</protein>
<evidence type="ECO:0000256" key="6">
    <source>
        <dbReference type="SAM" id="Phobius"/>
    </source>
</evidence>
<feature type="transmembrane region" description="Helical" evidence="6">
    <location>
        <begin position="172"/>
        <end position="193"/>
    </location>
</feature>
<gene>
    <name evidence="7" type="ORF">HB844_12245</name>
</gene>
<dbReference type="AlphaFoldDB" id="A0A841YHA4"/>
<evidence type="ECO:0000313" key="8">
    <source>
        <dbReference type="Proteomes" id="UP000571128"/>
    </source>
</evidence>
<dbReference type="Proteomes" id="UP000571128">
    <property type="component" value="Unassembled WGS sequence"/>
</dbReference>
<feature type="transmembrane region" description="Helical" evidence="6">
    <location>
        <begin position="252"/>
        <end position="275"/>
    </location>
</feature>
<proteinExistence type="predicted"/>
<dbReference type="Pfam" id="PF13520">
    <property type="entry name" value="AA_permease_2"/>
    <property type="match status" value="1"/>
</dbReference>
<sequence length="467" mass="49776">MSQKKKMGFFILTALVIGNMIGSGIFMLPRQMAEVASPLAILLAWSITGLGVLMIALVFGNLAVRRPDLTSGAQSHAYALFKNQNAKQMAGFIAVWSYWVANWAGNVSIITSFAGYLSVFFPILNSTDTLVQIGGYKLAEGQLITFFVCSLLLWGVAFIISRGVSAAGKINLIATIAKVVGFFLFIIIAVFAFQSAKMGAFYHPVYDADGLKNGLLSQVNKAAIVTLWAFIGIESAMMFAGRAKSGRTIQAATISGLAISVLLYISISVLTLGLIPKEQLLGSASPLADALNSVIGSGGSAIMAVLALICLFGSTIGWIMLSSEAPHQAAKNGLFLPYLKKVNQNGTPVRALVLTCVASQLFILSTLSGSIAVAYDFVVKVSTLAFLVQYFISPIFQMKLALTGLGYEHSSRTKRIVDGIIALLALIYSAWIIKSGTENLIVFGLSLGLFLLGFILYPLMKRGGTSS</sequence>
<keyword evidence="3 6" id="KW-0812">Transmembrane</keyword>
<evidence type="ECO:0000313" key="7">
    <source>
        <dbReference type="EMBL" id="MBC1399646.1"/>
    </source>
</evidence>
<evidence type="ECO:0000256" key="5">
    <source>
        <dbReference type="ARBA" id="ARBA00023136"/>
    </source>
</evidence>
<feature type="transmembrane region" description="Helical" evidence="6">
    <location>
        <begin position="349"/>
        <end position="371"/>
    </location>
</feature>
<dbReference type="PANTHER" id="PTHR42770">
    <property type="entry name" value="AMINO ACID TRANSPORTER-RELATED"/>
    <property type="match status" value="1"/>
</dbReference>
<dbReference type="EMBL" id="JAARPY010000015">
    <property type="protein sequence ID" value="MBC1399646.1"/>
    <property type="molecule type" value="Genomic_DNA"/>
</dbReference>
<name>A0A841YHA4_9LIST</name>
<feature type="transmembrane region" description="Helical" evidence="6">
    <location>
        <begin position="143"/>
        <end position="160"/>
    </location>
</feature>
<feature type="transmembrane region" description="Helical" evidence="6">
    <location>
        <begin position="295"/>
        <end position="321"/>
    </location>
</feature>
<organism evidence="7 8">
    <name type="scientific">Listeria fleischmannii</name>
    <dbReference type="NCBI Taxonomy" id="1069827"/>
    <lineage>
        <taxon>Bacteria</taxon>
        <taxon>Bacillati</taxon>
        <taxon>Bacillota</taxon>
        <taxon>Bacilli</taxon>
        <taxon>Bacillales</taxon>
        <taxon>Listeriaceae</taxon>
        <taxon>Listeria</taxon>
    </lineage>
</organism>
<evidence type="ECO:0000256" key="3">
    <source>
        <dbReference type="ARBA" id="ARBA00022692"/>
    </source>
</evidence>
<feature type="transmembrane region" description="Helical" evidence="6">
    <location>
        <begin position="222"/>
        <end position="240"/>
    </location>
</feature>
<feature type="transmembrane region" description="Helical" evidence="6">
    <location>
        <begin position="7"/>
        <end position="28"/>
    </location>
</feature>
<feature type="transmembrane region" description="Helical" evidence="6">
    <location>
        <begin position="90"/>
        <end position="123"/>
    </location>
</feature>
<feature type="transmembrane region" description="Helical" evidence="6">
    <location>
        <begin position="416"/>
        <end position="434"/>
    </location>
</feature>
<evidence type="ECO:0000256" key="2">
    <source>
        <dbReference type="ARBA" id="ARBA00022475"/>
    </source>
</evidence>
<dbReference type="InterPro" id="IPR002293">
    <property type="entry name" value="AA/rel_permease1"/>
</dbReference>
<comment type="subcellular location">
    <subcellularLocation>
        <location evidence="1">Cell membrane</location>
        <topology evidence="1">Multi-pass membrane protein</topology>
    </subcellularLocation>
</comment>
<dbReference type="GO" id="GO:0005886">
    <property type="term" value="C:plasma membrane"/>
    <property type="evidence" value="ECO:0007669"/>
    <property type="project" value="UniProtKB-SubCell"/>
</dbReference>
<keyword evidence="4 6" id="KW-1133">Transmembrane helix</keyword>
<dbReference type="InterPro" id="IPR050367">
    <property type="entry name" value="APC_superfamily"/>
</dbReference>
<feature type="transmembrane region" description="Helical" evidence="6">
    <location>
        <begin position="40"/>
        <end position="64"/>
    </location>
</feature>
<comment type="caution">
    <text evidence="7">The sequence shown here is derived from an EMBL/GenBank/DDBJ whole genome shotgun (WGS) entry which is preliminary data.</text>
</comment>
<evidence type="ECO:0000256" key="4">
    <source>
        <dbReference type="ARBA" id="ARBA00022989"/>
    </source>
</evidence>
<reference evidence="7 8" key="1">
    <citation type="submission" date="2020-03" db="EMBL/GenBank/DDBJ databases">
        <title>Soil Listeria distribution.</title>
        <authorList>
            <person name="Liao J."/>
            <person name="Wiedmann M."/>
        </authorList>
    </citation>
    <scope>NUCLEOTIDE SEQUENCE [LARGE SCALE GENOMIC DNA]</scope>
    <source>
        <strain evidence="7 8">FSL L7-1645</strain>
    </source>
</reference>